<dbReference type="GO" id="GO:0003700">
    <property type="term" value="F:DNA-binding transcription factor activity"/>
    <property type="evidence" value="ECO:0007669"/>
    <property type="project" value="InterPro"/>
</dbReference>
<name>A0A1M6M0I2_9CLOT</name>
<dbReference type="Gene3D" id="1.10.10.60">
    <property type="entry name" value="Homeodomain-like"/>
    <property type="match status" value="2"/>
</dbReference>
<dbReference type="InterPro" id="IPR010499">
    <property type="entry name" value="AraC_E-bd"/>
</dbReference>
<keyword evidence="3" id="KW-0804">Transcription</keyword>
<evidence type="ECO:0000313" key="6">
    <source>
        <dbReference type="Proteomes" id="UP000183952"/>
    </source>
</evidence>
<dbReference type="InterPro" id="IPR029442">
    <property type="entry name" value="GyrI-like"/>
</dbReference>
<dbReference type="Pfam" id="PF06445">
    <property type="entry name" value="GyrI-like"/>
    <property type="match status" value="1"/>
</dbReference>
<evidence type="ECO:0000256" key="1">
    <source>
        <dbReference type="ARBA" id="ARBA00023015"/>
    </source>
</evidence>
<sequence>MKDWLEKMNDALNYIEDNLDGNIDMGQVARQACCSSFNFQRMFSFITDIPIGEYIRRRRLSMAAMELLESKGKIIDVAMRYGYDSPGSFTRAFYAVHGVNPSDVRKPGVKIKAYPPISFQISIKGVESMNYRIEEFGEIRLVGYKERMDMKNGENFKRIPKFWNEICESGKCEAMIRYNDNKNLCCMGVCAHGDEEGFDYYIATGSSKEVPEDMCELIVTASTYVIFECIGKLPEGQQNVWKRIFTEWFPKSNYKIADGPQMEWYSEGDMASEDYKSEIWIPVDKK</sequence>
<dbReference type="SMART" id="SM00871">
    <property type="entry name" value="AraC_E_bind"/>
    <property type="match status" value="1"/>
</dbReference>
<dbReference type="InterPro" id="IPR050959">
    <property type="entry name" value="MarA-like"/>
</dbReference>
<dbReference type="Proteomes" id="UP000183952">
    <property type="component" value="Unassembled WGS sequence"/>
</dbReference>
<reference evidence="5 6" key="1">
    <citation type="submission" date="2016-11" db="EMBL/GenBank/DDBJ databases">
        <authorList>
            <person name="Jaros S."/>
            <person name="Januszkiewicz K."/>
            <person name="Wedrychowicz H."/>
        </authorList>
    </citation>
    <scope>NUCLEOTIDE SEQUENCE [LARGE SCALE GENOMIC DNA]</scope>
    <source>
        <strain evidence="5 6">DSM 3090</strain>
    </source>
</reference>
<evidence type="ECO:0000256" key="2">
    <source>
        <dbReference type="ARBA" id="ARBA00023125"/>
    </source>
</evidence>
<feature type="domain" description="HTH araC/xylS-type" evidence="4">
    <location>
        <begin position="9"/>
        <end position="107"/>
    </location>
</feature>
<keyword evidence="2" id="KW-0238">DNA-binding</keyword>
<organism evidence="5 6">
    <name type="scientific">Hathewaya proteolytica DSM 3090</name>
    <dbReference type="NCBI Taxonomy" id="1121331"/>
    <lineage>
        <taxon>Bacteria</taxon>
        <taxon>Bacillati</taxon>
        <taxon>Bacillota</taxon>
        <taxon>Clostridia</taxon>
        <taxon>Eubacteriales</taxon>
        <taxon>Clostridiaceae</taxon>
        <taxon>Hathewaya</taxon>
    </lineage>
</organism>
<dbReference type="InterPro" id="IPR009057">
    <property type="entry name" value="Homeodomain-like_sf"/>
</dbReference>
<accession>A0A1M6M0I2</accession>
<gene>
    <name evidence="5" type="ORF">SAMN02745248_00891</name>
</gene>
<dbReference type="PANTHER" id="PTHR47504">
    <property type="entry name" value="RIGHT ORIGIN-BINDING PROTEIN"/>
    <property type="match status" value="1"/>
</dbReference>
<dbReference type="GO" id="GO:0043565">
    <property type="term" value="F:sequence-specific DNA binding"/>
    <property type="evidence" value="ECO:0007669"/>
    <property type="project" value="InterPro"/>
</dbReference>
<evidence type="ECO:0000259" key="4">
    <source>
        <dbReference type="PROSITE" id="PS01124"/>
    </source>
</evidence>
<dbReference type="PROSITE" id="PS01124">
    <property type="entry name" value="HTH_ARAC_FAMILY_2"/>
    <property type="match status" value="1"/>
</dbReference>
<dbReference type="EMBL" id="FRAD01000006">
    <property type="protein sequence ID" value="SHJ76916.1"/>
    <property type="molecule type" value="Genomic_DNA"/>
</dbReference>
<dbReference type="Gene3D" id="3.20.80.10">
    <property type="entry name" value="Regulatory factor, effector binding domain"/>
    <property type="match status" value="1"/>
</dbReference>
<dbReference type="SMART" id="SM00342">
    <property type="entry name" value="HTH_ARAC"/>
    <property type="match status" value="1"/>
</dbReference>
<proteinExistence type="predicted"/>
<dbReference type="SUPFAM" id="SSF46689">
    <property type="entry name" value="Homeodomain-like"/>
    <property type="match status" value="2"/>
</dbReference>
<protein>
    <submittedName>
        <fullName evidence="5">AraC family transcriptional regulator</fullName>
    </submittedName>
</protein>
<keyword evidence="6" id="KW-1185">Reference proteome</keyword>
<dbReference type="InterPro" id="IPR018060">
    <property type="entry name" value="HTH_AraC"/>
</dbReference>
<dbReference type="STRING" id="1121331.SAMN02745248_00891"/>
<evidence type="ECO:0000313" key="5">
    <source>
        <dbReference type="EMBL" id="SHJ76916.1"/>
    </source>
</evidence>
<keyword evidence="1" id="KW-0805">Transcription regulation</keyword>
<dbReference type="SUPFAM" id="SSF55136">
    <property type="entry name" value="Probable bacterial effector-binding domain"/>
    <property type="match status" value="1"/>
</dbReference>
<evidence type="ECO:0000256" key="3">
    <source>
        <dbReference type="ARBA" id="ARBA00023163"/>
    </source>
</evidence>
<dbReference type="PANTHER" id="PTHR47504:SF5">
    <property type="entry name" value="RIGHT ORIGIN-BINDING PROTEIN"/>
    <property type="match status" value="1"/>
</dbReference>
<dbReference type="InterPro" id="IPR011256">
    <property type="entry name" value="Reg_factor_effector_dom_sf"/>
</dbReference>
<dbReference type="AlphaFoldDB" id="A0A1M6M0I2"/>
<dbReference type="Pfam" id="PF12833">
    <property type="entry name" value="HTH_18"/>
    <property type="match status" value="1"/>
</dbReference>
<dbReference type="RefSeq" id="WP_207649859.1">
    <property type="nucleotide sequence ID" value="NZ_FRAD01000006.1"/>
</dbReference>